<dbReference type="AlphaFoldDB" id="A0A4Y2QKS7"/>
<accession>A0A4Y2QKS7</accession>
<evidence type="ECO:0000313" key="1">
    <source>
        <dbReference type="EMBL" id="GBN63907.1"/>
    </source>
</evidence>
<dbReference type="EMBL" id="BGPR01014139">
    <property type="protein sequence ID" value="GBN63907.1"/>
    <property type="molecule type" value="Genomic_DNA"/>
</dbReference>
<dbReference type="Proteomes" id="UP000499080">
    <property type="component" value="Unassembled WGS sequence"/>
</dbReference>
<comment type="caution">
    <text evidence="1">The sequence shown here is derived from an EMBL/GenBank/DDBJ whole genome shotgun (WGS) entry which is preliminary data.</text>
</comment>
<gene>
    <name evidence="1" type="ORF">AVEN_47896_1</name>
</gene>
<protein>
    <submittedName>
        <fullName evidence="1">Uncharacterized protein</fullName>
    </submittedName>
</protein>
<organism evidence="1 2">
    <name type="scientific">Araneus ventricosus</name>
    <name type="common">Orbweaver spider</name>
    <name type="synonym">Epeira ventricosa</name>
    <dbReference type="NCBI Taxonomy" id="182803"/>
    <lineage>
        <taxon>Eukaryota</taxon>
        <taxon>Metazoa</taxon>
        <taxon>Ecdysozoa</taxon>
        <taxon>Arthropoda</taxon>
        <taxon>Chelicerata</taxon>
        <taxon>Arachnida</taxon>
        <taxon>Araneae</taxon>
        <taxon>Araneomorphae</taxon>
        <taxon>Entelegynae</taxon>
        <taxon>Araneoidea</taxon>
        <taxon>Araneidae</taxon>
        <taxon>Araneus</taxon>
    </lineage>
</organism>
<evidence type="ECO:0000313" key="2">
    <source>
        <dbReference type="Proteomes" id="UP000499080"/>
    </source>
</evidence>
<keyword evidence="2" id="KW-1185">Reference proteome</keyword>
<sequence>MAEVVHTSSCTEVTKPPALQLLLVQKMPSIQSPAENPSPSADVPKSTVSWKPSCLTLAVRPALQINTRPIAQKDGPPTHRHDSLHFATNFSMPLPRFTRPCGCSHLMAIWEVSTPGFSPFSRSNISVPISNSDGQSAPVSQIIGPAPSYNVMKLLK</sequence>
<proteinExistence type="predicted"/>
<reference evidence="1 2" key="1">
    <citation type="journal article" date="2019" name="Sci. Rep.">
        <title>Orb-weaving spider Araneus ventricosus genome elucidates the spidroin gene catalogue.</title>
        <authorList>
            <person name="Kono N."/>
            <person name="Nakamura H."/>
            <person name="Ohtoshi R."/>
            <person name="Moran D.A.P."/>
            <person name="Shinohara A."/>
            <person name="Yoshida Y."/>
            <person name="Fujiwara M."/>
            <person name="Mori M."/>
            <person name="Tomita M."/>
            <person name="Arakawa K."/>
        </authorList>
    </citation>
    <scope>NUCLEOTIDE SEQUENCE [LARGE SCALE GENOMIC DNA]</scope>
</reference>
<name>A0A4Y2QKS7_ARAVE</name>